<dbReference type="GO" id="GO:0003700">
    <property type="term" value="F:DNA-binding transcription factor activity"/>
    <property type="evidence" value="ECO:0007669"/>
    <property type="project" value="InterPro"/>
</dbReference>
<gene>
    <name evidence="2" type="ORF">A8926_7668</name>
</gene>
<evidence type="ECO:0000313" key="2">
    <source>
        <dbReference type="EMBL" id="PKW19497.1"/>
    </source>
</evidence>
<sequence>MDDRPREALELLRADPDPPAERLAAATTAAGGFANPSHFSTAFHATFGLSRSSLLATPVKIRVPTPLNDRRL</sequence>
<dbReference type="InterPro" id="IPR018060">
    <property type="entry name" value="HTH_AraC"/>
</dbReference>
<dbReference type="RefSeq" id="WP_010306275.1">
    <property type="nucleotide sequence ID" value="NZ_CP061007.1"/>
</dbReference>
<dbReference type="Gene3D" id="1.10.10.60">
    <property type="entry name" value="Homeodomain-like"/>
    <property type="match status" value="1"/>
</dbReference>
<dbReference type="AlphaFoldDB" id="A0A2N3Y996"/>
<dbReference type="Proteomes" id="UP000233786">
    <property type="component" value="Unassembled WGS sequence"/>
</dbReference>
<dbReference type="GO" id="GO:0043565">
    <property type="term" value="F:sequence-specific DNA binding"/>
    <property type="evidence" value="ECO:0007669"/>
    <property type="project" value="InterPro"/>
</dbReference>
<feature type="domain" description="HTH araC/xylS-type" evidence="1">
    <location>
        <begin position="1"/>
        <end position="57"/>
    </location>
</feature>
<protein>
    <recommendedName>
        <fullName evidence="1">HTH araC/xylS-type domain-containing protein</fullName>
    </recommendedName>
</protein>
<reference evidence="2" key="1">
    <citation type="submission" date="2017-12" db="EMBL/GenBank/DDBJ databases">
        <title>Sequencing the genomes of 1000 Actinobacteria strains.</title>
        <authorList>
            <person name="Klenk H.-P."/>
        </authorList>
    </citation>
    <scope>NUCLEOTIDE SEQUENCE [LARGE SCALE GENOMIC DNA]</scope>
    <source>
        <strain evidence="2">DSM 44228</strain>
    </source>
</reference>
<name>A0A2N3Y996_SACSN</name>
<dbReference type="EMBL" id="PJNB01000001">
    <property type="protein sequence ID" value="PKW19497.1"/>
    <property type="molecule type" value="Genomic_DNA"/>
</dbReference>
<proteinExistence type="predicted"/>
<accession>A0A2N3Y996</accession>
<organism evidence="2 3">
    <name type="scientific">Saccharopolyspora spinosa</name>
    <dbReference type="NCBI Taxonomy" id="60894"/>
    <lineage>
        <taxon>Bacteria</taxon>
        <taxon>Bacillati</taxon>
        <taxon>Actinomycetota</taxon>
        <taxon>Actinomycetes</taxon>
        <taxon>Pseudonocardiales</taxon>
        <taxon>Pseudonocardiaceae</taxon>
        <taxon>Saccharopolyspora</taxon>
    </lineage>
</organism>
<comment type="caution">
    <text evidence="2">The sequence shown here is derived from an EMBL/GenBank/DDBJ whole genome shotgun (WGS) entry which is preliminary data.</text>
</comment>
<keyword evidence="3" id="KW-1185">Reference proteome</keyword>
<evidence type="ECO:0000313" key="3">
    <source>
        <dbReference type="Proteomes" id="UP000233786"/>
    </source>
</evidence>
<dbReference type="PROSITE" id="PS01124">
    <property type="entry name" value="HTH_ARAC_FAMILY_2"/>
    <property type="match status" value="1"/>
</dbReference>
<evidence type="ECO:0000259" key="1">
    <source>
        <dbReference type="PROSITE" id="PS01124"/>
    </source>
</evidence>